<proteinExistence type="predicted"/>
<sequence>MGGYQNNLIAAMVVFMVLDTLAMAARVYVRTQMLTRGFGLDDVFLLLTYVCFIISCAMGFTSLHYGMAAPDKQPWYNDAERLRFLSANQLCLYIGAGLVKIAVALVLYRLASTKRLRWTLIGSIVVVTIWTVVMTVFASGPCAQSGASNWAGSKACSQIGYFRTVSNIFIDWFYALLPIFMLWKVHMSIRIKISVMLLLGLGFFASSATFVKLYIIVRLVEAKGAEAADLHNGLLLWADIELGMAIFAAAVAGIRPLLSKYAPAIWGRSTPAPDSHGAGSEATGPYSALGASSEMTPIGKDRTGVSGVERQVDVV</sequence>
<evidence type="ECO:0000313" key="1">
    <source>
        <dbReference type="EMBL" id="KAI6089319.1"/>
    </source>
</evidence>
<gene>
    <name evidence="1" type="ORF">F4821DRAFT_61273</name>
</gene>
<accession>A0ACC0D9D1</accession>
<dbReference type="EMBL" id="MU394296">
    <property type="protein sequence ID" value="KAI6089319.1"/>
    <property type="molecule type" value="Genomic_DNA"/>
</dbReference>
<dbReference type="Proteomes" id="UP001497680">
    <property type="component" value="Unassembled WGS sequence"/>
</dbReference>
<keyword evidence="2" id="KW-1185">Reference proteome</keyword>
<protein>
    <submittedName>
        <fullName evidence="1">Integral membrane protein</fullName>
    </submittedName>
</protein>
<name>A0ACC0D9D1_9PEZI</name>
<comment type="caution">
    <text evidence="1">The sequence shown here is derived from an EMBL/GenBank/DDBJ whole genome shotgun (WGS) entry which is preliminary data.</text>
</comment>
<organism evidence="1 2">
    <name type="scientific">Hypoxylon rubiginosum</name>
    <dbReference type="NCBI Taxonomy" id="110542"/>
    <lineage>
        <taxon>Eukaryota</taxon>
        <taxon>Fungi</taxon>
        <taxon>Dikarya</taxon>
        <taxon>Ascomycota</taxon>
        <taxon>Pezizomycotina</taxon>
        <taxon>Sordariomycetes</taxon>
        <taxon>Xylariomycetidae</taxon>
        <taxon>Xylariales</taxon>
        <taxon>Hypoxylaceae</taxon>
        <taxon>Hypoxylon</taxon>
    </lineage>
</organism>
<evidence type="ECO:0000313" key="2">
    <source>
        <dbReference type="Proteomes" id="UP001497680"/>
    </source>
</evidence>
<reference evidence="1 2" key="1">
    <citation type="journal article" date="2022" name="New Phytol.">
        <title>Ecological generalism drives hyperdiversity of secondary metabolite gene clusters in xylarialean endophytes.</title>
        <authorList>
            <person name="Franco M.E.E."/>
            <person name="Wisecaver J.H."/>
            <person name="Arnold A.E."/>
            <person name="Ju Y.M."/>
            <person name="Slot J.C."/>
            <person name="Ahrendt S."/>
            <person name="Moore L.P."/>
            <person name="Eastman K.E."/>
            <person name="Scott K."/>
            <person name="Konkel Z."/>
            <person name="Mondo S.J."/>
            <person name="Kuo A."/>
            <person name="Hayes R.D."/>
            <person name="Haridas S."/>
            <person name="Andreopoulos B."/>
            <person name="Riley R."/>
            <person name="LaButti K."/>
            <person name="Pangilinan J."/>
            <person name="Lipzen A."/>
            <person name="Amirebrahimi M."/>
            <person name="Yan J."/>
            <person name="Adam C."/>
            <person name="Keymanesh K."/>
            <person name="Ng V."/>
            <person name="Louie K."/>
            <person name="Northen T."/>
            <person name="Drula E."/>
            <person name="Henrissat B."/>
            <person name="Hsieh H.M."/>
            <person name="Youens-Clark K."/>
            <person name="Lutzoni F."/>
            <person name="Miadlikowska J."/>
            <person name="Eastwood D.C."/>
            <person name="Hamelin R.C."/>
            <person name="Grigoriev I.V."/>
            <person name="U'Ren J.M."/>
        </authorList>
    </citation>
    <scope>NUCLEOTIDE SEQUENCE [LARGE SCALE GENOMIC DNA]</scope>
    <source>
        <strain evidence="1 2">ER1909</strain>
    </source>
</reference>